<dbReference type="GO" id="GO:0016491">
    <property type="term" value="F:oxidoreductase activity"/>
    <property type="evidence" value="ECO:0007669"/>
    <property type="project" value="UniProtKB-KW"/>
</dbReference>
<comment type="caution">
    <text evidence="11">The sequence shown here is derived from an EMBL/GenBank/DDBJ whole genome shotgun (WGS) entry which is preliminary data.</text>
</comment>
<keyword evidence="4" id="KW-0874">Quinone</keyword>
<dbReference type="AlphaFoldDB" id="A0A139WXV1"/>
<accession>A0A139WXV1</accession>
<evidence type="ECO:0000256" key="1">
    <source>
        <dbReference type="ARBA" id="ARBA00004141"/>
    </source>
</evidence>
<evidence type="ECO:0000256" key="2">
    <source>
        <dbReference type="ARBA" id="ARBA00006214"/>
    </source>
</evidence>
<comment type="similarity">
    <text evidence="2">Belongs to the VKOR family.</text>
</comment>
<evidence type="ECO:0000256" key="6">
    <source>
        <dbReference type="ARBA" id="ARBA00023002"/>
    </source>
</evidence>
<dbReference type="GO" id="GO:0048038">
    <property type="term" value="F:quinone binding"/>
    <property type="evidence" value="ECO:0007669"/>
    <property type="project" value="UniProtKB-KW"/>
</dbReference>
<evidence type="ECO:0000259" key="10">
    <source>
        <dbReference type="Pfam" id="PF07884"/>
    </source>
</evidence>
<evidence type="ECO:0000313" key="11">
    <source>
        <dbReference type="EMBL" id="KYC37256.1"/>
    </source>
</evidence>
<reference evidence="11 12" key="1">
    <citation type="journal article" date="2013" name="Genome Biol. Evol.">
        <title>Genomes of Stigonematalean cyanobacteria (subsection V) and the evolution of oxygenic photosynthesis from prokaryotes to plastids.</title>
        <authorList>
            <person name="Dagan T."/>
            <person name="Roettger M."/>
            <person name="Stucken K."/>
            <person name="Landan G."/>
            <person name="Koch R."/>
            <person name="Major P."/>
            <person name="Gould S.B."/>
            <person name="Goremykin V.V."/>
            <person name="Rippka R."/>
            <person name="Tandeau de Marsac N."/>
            <person name="Gugger M."/>
            <person name="Lockhart P.J."/>
            <person name="Allen J.F."/>
            <person name="Brune I."/>
            <person name="Maus I."/>
            <person name="Puhler A."/>
            <person name="Martin W.F."/>
        </authorList>
    </citation>
    <scope>NUCLEOTIDE SEQUENCE [LARGE SCALE GENOMIC DNA]</scope>
    <source>
        <strain evidence="11 12">PCC 7110</strain>
    </source>
</reference>
<dbReference type="Proteomes" id="UP000076925">
    <property type="component" value="Unassembled WGS sequence"/>
</dbReference>
<dbReference type="Pfam" id="PF07884">
    <property type="entry name" value="VKOR"/>
    <property type="match status" value="1"/>
</dbReference>
<name>A0A139WXV1_9CYAN</name>
<evidence type="ECO:0000256" key="8">
    <source>
        <dbReference type="ARBA" id="ARBA00023157"/>
    </source>
</evidence>
<protein>
    <submittedName>
        <fullName evidence="11">Vitamin K epoxide reductase</fullName>
    </submittedName>
</protein>
<dbReference type="Gene3D" id="1.20.1440.130">
    <property type="entry name" value="VKOR domain"/>
    <property type="match status" value="1"/>
</dbReference>
<comment type="subcellular location">
    <subcellularLocation>
        <location evidence="1">Membrane</location>
        <topology evidence="1">Multi-pass membrane protein</topology>
    </subcellularLocation>
</comment>
<keyword evidence="8" id="KW-1015">Disulfide bond</keyword>
<sequence length="179" mass="19553">MEPTQLSQELREGNNPHMTRRRWIIGLSTLGGSMGQIVSLYQTGIVKHLPDPPVPVFDADRVDASDYAYSRFNSPDGPIMVLNYAITGWLAAAGGLDRARKNPWLPIAMGVKILLDTVVSAELAREEWAENKAFCEYCQVATVASIASLVLAAPEVLAASRVLLSRRDSKKAEAQSNTQ</sequence>
<evidence type="ECO:0000256" key="9">
    <source>
        <dbReference type="ARBA" id="ARBA00023284"/>
    </source>
</evidence>
<organism evidence="11 12">
    <name type="scientific">Scytonema hofmannii PCC 7110</name>
    <dbReference type="NCBI Taxonomy" id="128403"/>
    <lineage>
        <taxon>Bacteria</taxon>
        <taxon>Bacillati</taxon>
        <taxon>Cyanobacteriota</taxon>
        <taxon>Cyanophyceae</taxon>
        <taxon>Nostocales</taxon>
        <taxon>Scytonemataceae</taxon>
        <taxon>Scytonema</taxon>
    </lineage>
</organism>
<keyword evidence="12" id="KW-1185">Reference proteome</keyword>
<proteinExistence type="inferred from homology"/>
<dbReference type="RefSeq" id="WP_017745088.1">
    <property type="nucleotide sequence ID" value="NZ_KQ976354.1"/>
</dbReference>
<gene>
    <name evidence="11" type="ORF">WA1_47425</name>
</gene>
<dbReference type="GO" id="GO:0016020">
    <property type="term" value="C:membrane"/>
    <property type="evidence" value="ECO:0007669"/>
    <property type="project" value="UniProtKB-SubCell"/>
</dbReference>
<evidence type="ECO:0000256" key="3">
    <source>
        <dbReference type="ARBA" id="ARBA00022692"/>
    </source>
</evidence>
<keyword evidence="9" id="KW-0676">Redox-active center</keyword>
<keyword evidence="3" id="KW-0812">Transmembrane</keyword>
<evidence type="ECO:0000256" key="5">
    <source>
        <dbReference type="ARBA" id="ARBA00022989"/>
    </source>
</evidence>
<feature type="domain" description="Vitamin K epoxide reductase" evidence="10">
    <location>
        <begin position="23"/>
        <end position="152"/>
    </location>
</feature>
<dbReference type="InterPro" id="IPR038354">
    <property type="entry name" value="VKOR_sf"/>
</dbReference>
<keyword evidence="6" id="KW-0560">Oxidoreductase</keyword>
<dbReference type="OrthoDB" id="853192at2"/>
<dbReference type="EMBL" id="ANNX02000047">
    <property type="protein sequence ID" value="KYC37256.1"/>
    <property type="molecule type" value="Genomic_DNA"/>
</dbReference>
<keyword evidence="7" id="KW-0472">Membrane</keyword>
<evidence type="ECO:0000256" key="4">
    <source>
        <dbReference type="ARBA" id="ARBA00022719"/>
    </source>
</evidence>
<evidence type="ECO:0000256" key="7">
    <source>
        <dbReference type="ARBA" id="ARBA00023136"/>
    </source>
</evidence>
<evidence type="ECO:0000313" key="12">
    <source>
        <dbReference type="Proteomes" id="UP000076925"/>
    </source>
</evidence>
<keyword evidence="5" id="KW-1133">Transmembrane helix</keyword>
<dbReference type="InterPro" id="IPR012932">
    <property type="entry name" value="VKOR"/>
</dbReference>